<dbReference type="EMBL" id="BAAACP010000018">
    <property type="protein sequence ID" value="GAA0865813.1"/>
    <property type="molecule type" value="Genomic_DNA"/>
</dbReference>
<evidence type="ECO:0008006" key="3">
    <source>
        <dbReference type="Google" id="ProtNLM"/>
    </source>
</evidence>
<organism evidence="1 2">
    <name type="scientific">Paraclostridium tenue</name>
    <dbReference type="NCBI Taxonomy" id="1737"/>
    <lineage>
        <taxon>Bacteria</taxon>
        <taxon>Bacillati</taxon>
        <taxon>Bacillota</taxon>
        <taxon>Clostridia</taxon>
        <taxon>Peptostreptococcales</taxon>
        <taxon>Peptostreptococcaceae</taxon>
        <taxon>Paraclostridium</taxon>
    </lineage>
</organism>
<keyword evidence="2" id="KW-1185">Reference proteome</keyword>
<gene>
    <name evidence="1" type="ORF">GCM10008917_24770</name>
</gene>
<evidence type="ECO:0000313" key="1">
    <source>
        <dbReference type="EMBL" id="GAA0865813.1"/>
    </source>
</evidence>
<name>A0ABN1M907_9FIRM</name>
<dbReference type="Proteomes" id="UP001400965">
    <property type="component" value="Unassembled WGS sequence"/>
</dbReference>
<reference evidence="1 2" key="1">
    <citation type="journal article" date="2019" name="Int. J. Syst. Evol. Microbiol.">
        <title>The Global Catalogue of Microorganisms (GCM) 10K type strain sequencing project: providing services to taxonomists for standard genome sequencing and annotation.</title>
        <authorList>
            <consortium name="The Broad Institute Genomics Platform"/>
            <consortium name="The Broad Institute Genome Sequencing Center for Infectious Disease"/>
            <person name="Wu L."/>
            <person name="Ma J."/>
        </authorList>
    </citation>
    <scope>NUCLEOTIDE SEQUENCE [LARGE SCALE GENOMIC DNA]</scope>
    <source>
        <strain evidence="1 2">JCM 6486</strain>
    </source>
</reference>
<protein>
    <recommendedName>
        <fullName evidence="3">IDEAL domain-containing protein</fullName>
    </recommendedName>
</protein>
<dbReference type="RefSeq" id="WP_346046475.1">
    <property type="nucleotide sequence ID" value="NZ_BAAACP010000018.1"/>
</dbReference>
<comment type="caution">
    <text evidence="1">The sequence shown here is derived from an EMBL/GenBank/DDBJ whole genome shotgun (WGS) entry which is preliminary data.</text>
</comment>
<evidence type="ECO:0000313" key="2">
    <source>
        <dbReference type="Proteomes" id="UP001400965"/>
    </source>
</evidence>
<accession>A0ABN1M907</accession>
<sequence>MIKNYKIYYENKLINKYADDKIRFKILDNIDIKGKVKAFNNLNKDNLIFELDVLRNTKTSDYTSYKSDCEEVLSRYIKGILIGDVCFSILPLLDSQDSEQEFDEMCNSIYVEIYLEAEDKGRIDFYSSDLLRNLYKTIETLDNDCINDFNCFLDALEKELILDCEKKEFKNLKNRFLKKFSEQ</sequence>
<proteinExistence type="predicted"/>